<reference evidence="1" key="1">
    <citation type="submission" date="2019-11" db="EMBL/GenBank/DDBJ databases">
        <title>Nori genome reveals adaptations in red seaweeds to the harsh intertidal environment.</title>
        <authorList>
            <person name="Wang D."/>
            <person name="Mao Y."/>
        </authorList>
    </citation>
    <scope>NUCLEOTIDE SEQUENCE</scope>
    <source>
        <tissue evidence="1">Gametophyte</tissue>
    </source>
</reference>
<sequence length="351" mass="34641">MNDTAFLGRVGRFVFDSSTGALLAVTPRADGRAVMVSHTVSCGGCGSDMEWTVSVFERPLWRERGGGSDGGTAPPPSDAADGGRLPTLVSRLSSIMRRTEPYGASLEAAARAAAAAGGAADPVGHFRTLALVSSTFGVAGPPAAAGGDDAAGANGGSCPLTVLSVEPSSRSAIHRLTTLTLSCLSVQPARLRVAPPPATEGEGGGWPPARRRRLLPLAPAPAPARGPPAAAGGLGVPAGAAIPAAGQPIWVAVAPATAAGAGVPGGSTVATHAAGAGAGTPAPPPTGGRRRHPVDLAAITDPVVRARVMRNRAAARASNERRRATRAAAPPPPPPALDTQSPLVDGSAGSP</sequence>
<name>A0ACC3CIA5_PYRYE</name>
<evidence type="ECO:0000313" key="1">
    <source>
        <dbReference type="EMBL" id="KAK1869511.1"/>
    </source>
</evidence>
<gene>
    <name evidence="1" type="ORF">I4F81_011987</name>
</gene>
<proteinExistence type="predicted"/>
<dbReference type="Proteomes" id="UP000798662">
    <property type="component" value="Chromosome 3"/>
</dbReference>
<keyword evidence="2" id="KW-1185">Reference proteome</keyword>
<comment type="caution">
    <text evidence="1">The sequence shown here is derived from an EMBL/GenBank/DDBJ whole genome shotgun (WGS) entry which is preliminary data.</text>
</comment>
<dbReference type="EMBL" id="CM020620">
    <property type="protein sequence ID" value="KAK1869511.1"/>
    <property type="molecule type" value="Genomic_DNA"/>
</dbReference>
<accession>A0ACC3CIA5</accession>
<protein>
    <submittedName>
        <fullName evidence="1">Uncharacterized protein</fullName>
    </submittedName>
</protein>
<evidence type="ECO:0000313" key="2">
    <source>
        <dbReference type="Proteomes" id="UP000798662"/>
    </source>
</evidence>
<organism evidence="1 2">
    <name type="scientific">Pyropia yezoensis</name>
    <name type="common">Susabi-nori</name>
    <name type="synonym">Porphyra yezoensis</name>
    <dbReference type="NCBI Taxonomy" id="2788"/>
    <lineage>
        <taxon>Eukaryota</taxon>
        <taxon>Rhodophyta</taxon>
        <taxon>Bangiophyceae</taxon>
        <taxon>Bangiales</taxon>
        <taxon>Bangiaceae</taxon>
        <taxon>Pyropia</taxon>
    </lineage>
</organism>